<reference evidence="13 14" key="1">
    <citation type="submission" date="2024-08" db="EMBL/GenBank/DDBJ databases">
        <authorList>
            <person name="Cucini C."/>
            <person name="Frati F."/>
        </authorList>
    </citation>
    <scope>NUCLEOTIDE SEQUENCE [LARGE SCALE GENOMIC DNA]</scope>
</reference>
<dbReference type="PANTHER" id="PTHR45620:SF15">
    <property type="entry name" value="DIURETIC HORMONE 44 RECEPTOR 1-RELATED"/>
    <property type="match status" value="1"/>
</dbReference>
<keyword evidence="4 10" id="KW-0812">Transmembrane</keyword>
<evidence type="ECO:0000256" key="4">
    <source>
        <dbReference type="ARBA" id="ARBA00022692"/>
    </source>
</evidence>
<evidence type="ECO:0000256" key="3">
    <source>
        <dbReference type="ARBA" id="ARBA00022475"/>
    </source>
</evidence>
<evidence type="ECO:0008006" key="15">
    <source>
        <dbReference type="Google" id="ProtNLM"/>
    </source>
</evidence>
<sequence>MAINETNLLSQNCESDCSLRNTSSSPETTEDVIQTLIPQVIQGQWANLSYPLSEWQQSQLEHLNEHGISCMLRMWLINQVELLEGTYCNATWDSVYCWPPTMIGNVAARNCSEVLKELQEPHADQIEGTATRVCLENATWLSGNWTNYTQCVNSYEQFAYETEEEEKLVRAVQFIIFLGSIFSFICLGASLAVFYYFKVLRCDRVTVHVHLMMALLLRSVMLFIITEPFIFNRPNNYRTEDFTCKTVLSLNLYATVASINWMFIQGLYLHGKLTTNVFDKGTPFKTYYAIGWILPLGLVGIYAWVMETYHPVKCWMNYSERPELWILLAPILLALLANCIFLINIMRILLTKARQGNLLSETSQFRRAIKATLILFPLLGVNNLLFVYNPGGEFNKYFVILNSLCGSTQGIFVAILYCFVSRDVREAIRREYIRFLARRGTNIIQHGNIGRGGVHYQRHSHENSPRIHFRSLMAPSQRASSDDSGARHSGTTTMQMVSLNRFAKLCQDDRTSSSSSLTPLPSFCIHGQRYSNLNNNLQVPHTHTVYRCFNSIPFTRFHCPDGR</sequence>
<feature type="transmembrane region" description="Helical" evidence="10">
    <location>
        <begin position="250"/>
        <end position="270"/>
    </location>
</feature>
<dbReference type="Pfam" id="PF00002">
    <property type="entry name" value="7tm_2"/>
    <property type="match status" value="1"/>
</dbReference>
<protein>
    <recommendedName>
        <fullName evidence="15">PDF receptor</fullName>
    </recommendedName>
</protein>
<dbReference type="SUPFAM" id="SSF81321">
    <property type="entry name" value="Family A G protein-coupled receptor-like"/>
    <property type="match status" value="1"/>
</dbReference>
<feature type="transmembrane region" description="Helical" evidence="10">
    <location>
        <begin position="209"/>
        <end position="230"/>
    </location>
</feature>
<dbReference type="InterPro" id="IPR050332">
    <property type="entry name" value="GPCR_2"/>
</dbReference>
<comment type="caution">
    <text evidence="13">The sequence shown here is derived from an EMBL/GenBank/DDBJ whole genome shotgun (WGS) entry which is preliminary data.</text>
</comment>
<keyword evidence="8" id="KW-0675">Receptor</keyword>
<keyword evidence="7 10" id="KW-0472">Membrane</keyword>
<evidence type="ECO:0000256" key="9">
    <source>
        <dbReference type="ARBA" id="ARBA00023224"/>
    </source>
</evidence>
<feature type="domain" description="G-protein coupled receptors family 2 profile 2" evidence="12">
    <location>
        <begin position="172"/>
        <end position="421"/>
    </location>
</feature>
<evidence type="ECO:0000256" key="8">
    <source>
        <dbReference type="ARBA" id="ARBA00023170"/>
    </source>
</evidence>
<dbReference type="InterPro" id="IPR000832">
    <property type="entry name" value="GPCR_2_secretin-like"/>
</dbReference>
<evidence type="ECO:0000313" key="13">
    <source>
        <dbReference type="EMBL" id="CAL8145898.1"/>
    </source>
</evidence>
<comment type="similarity">
    <text evidence="2">Belongs to the G-protein coupled receptor 2 family.</text>
</comment>
<dbReference type="EMBL" id="CAXLJM020000164">
    <property type="protein sequence ID" value="CAL8145898.1"/>
    <property type="molecule type" value="Genomic_DNA"/>
</dbReference>
<dbReference type="PANTHER" id="PTHR45620">
    <property type="entry name" value="PDF RECEPTOR-LIKE PROTEIN-RELATED"/>
    <property type="match status" value="1"/>
</dbReference>
<keyword evidence="6" id="KW-0297">G-protein coupled receptor</keyword>
<keyword evidence="5 10" id="KW-1133">Transmembrane helix</keyword>
<evidence type="ECO:0000256" key="1">
    <source>
        <dbReference type="ARBA" id="ARBA00004651"/>
    </source>
</evidence>
<dbReference type="Gene3D" id="1.20.1070.10">
    <property type="entry name" value="Rhodopsin 7-helix transmembrane proteins"/>
    <property type="match status" value="1"/>
</dbReference>
<evidence type="ECO:0000256" key="2">
    <source>
        <dbReference type="ARBA" id="ARBA00005314"/>
    </source>
</evidence>
<gene>
    <name evidence="13" type="ORF">ODALV1_LOCUS30636</name>
</gene>
<dbReference type="InterPro" id="IPR001879">
    <property type="entry name" value="GPCR_2_extracellular_dom"/>
</dbReference>
<feature type="domain" description="G-protein coupled receptors family 2 profile 1" evidence="11">
    <location>
        <begin position="69"/>
        <end position="155"/>
    </location>
</feature>
<keyword evidence="3" id="KW-1003">Cell membrane</keyword>
<dbReference type="InterPro" id="IPR017981">
    <property type="entry name" value="GPCR_2-like_7TM"/>
</dbReference>
<evidence type="ECO:0000256" key="7">
    <source>
        <dbReference type="ARBA" id="ARBA00023136"/>
    </source>
</evidence>
<evidence type="ECO:0000259" key="11">
    <source>
        <dbReference type="PROSITE" id="PS50227"/>
    </source>
</evidence>
<keyword evidence="9" id="KW-0807">Transducer</keyword>
<dbReference type="PROSITE" id="PS50227">
    <property type="entry name" value="G_PROTEIN_RECEP_F2_3"/>
    <property type="match status" value="1"/>
</dbReference>
<dbReference type="PROSITE" id="PS50261">
    <property type="entry name" value="G_PROTEIN_RECEP_F2_4"/>
    <property type="match status" value="1"/>
</dbReference>
<evidence type="ECO:0000256" key="6">
    <source>
        <dbReference type="ARBA" id="ARBA00023040"/>
    </source>
</evidence>
<feature type="transmembrane region" description="Helical" evidence="10">
    <location>
        <begin position="325"/>
        <end position="350"/>
    </location>
</feature>
<organism evidence="13 14">
    <name type="scientific">Orchesella dallaii</name>
    <dbReference type="NCBI Taxonomy" id="48710"/>
    <lineage>
        <taxon>Eukaryota</taxon>
        <taxon>Metazoa</taxon>
        <taxon>Ecdysozoa</taxon>
        <taxon>Arthropoda</taxon>
        <taxon>Hexapoda</taxon>
        <taxon>Collembola</taxon>
        <taxon>Entomobryomorpha</taxon>
        <taxon>Entomobryoidea</taxon>
        <taxon>Orchesellidae</taxon>
        <taxon>Orchesellinae</taxon>
        <taxon>Orchesella</taxon>
    </lineage>
</organism>
<feature type="transmembrane region" description="Helical" evidence="10">
    <location>
        <begin position="286"/>
        <end position="305"/>
    </location>
</feature>
<dbReference type="PRINTS" id="PR00249">
    <property type="entry name" value="GPCRSECRETIN"/>
</dbReference>
<keyword evidence="14" id="KW-1185">Reference proteome</keyword>
<feature type="transmembrane region" description="Helical" evidence="10">
    <location>
        <begin position="371"/>
        <end position="391"/>
    </location>
</feature>
<feature type="transmembrane region" description="Helical" evidence="10">
    <location>
        <begin position="397"/>
        <end position="420"/>
    </location>
</feature>
<dbReference type="Proteomes" id="UP001642540">
    <property type="component" value="Unassembled WGS sequence"/>
</dbReference>
<name>A0ABP1S7G2_9HEXA</name>
<dbReference type="SUPFAM" id="SSF111418">
    <property type="entry name" value="Hormone receptor domain"/>
    <property type="match status" value="1"/>
</dbReference>
<evidence type="ECO:0000313" key="14">
    <source>
        <dbReference type="Proteomes" id="UP001642540"/>
    </source>
</evidence>
<evidence type="ECO:0000256" key="5">
    <source>
        <dbReference type="ARBA" id="ARBA00022989"/>
    </source>
</evidence>
<dbReference type="Pfam" id="PF02793">
    <property type="entry name" value="HRM"/>
    <property type="match status" value="1"/>
</dbReference>
<dbReference type="InterPro" id="IPR036445">
    <property type="entry name" value="GPCR_2_extracell_dom_sf"/>
</dbReference>
<evidence type="ECO:0000256" key="10">
    <source>
        <dbReference type="SAM" id="Phobius"/>
    </source>
</evidence>
<dbReference type="Gene3D" id="4.10.1240.10">
    <property type="entry name" value="GPCR, family 2, extracellular hormone receptor domain"/>
    <property type="match status" value="1"/>
</dbReference>
<comment type="subcellular location">
    <subcellularLocation>
        <location evidence="1">Cell membrane</location>
        <topology evidence="1">Multi-pass membrane protein</topology>
    </subcellularLocation>
</comment>
<dbReference type="SMART" id="SM00008">
    <property type="entry name" value="HormR"/>
    <property type="match status" value="1"/>
</dbReference>
<feature type="transmembrane region" description="Helical" evidence="10">
    <location>
        <begin position="174"/>
        <end position="197"/>
    </location>
</feature>
<accession>A0ABP1S7G2</accession>
<evidence type="ECO:0000259" key="12">
    <source>
        <dbReference type="PROSITE" id="PS50261"/>
    </source>
</evidence>
<proteinExistence type="inferred from homology"/>